<feature type="transmembrane region" description="Helical" evidence="9">
    <location>
        <begin position="384"/>
        <end position="406"/>
    </location>
</feature>
<comment type="subunit">
    <text evidence="9">Forms a complex with SecF. Part of the essential Sec protein translocation apparatus which comprises SecA, SecYEG and auxiliary proteins SecDF. Other proteins may also be involved.</text>
</comment>
<feature type="transmembrane region" description="Helical" evidence="9">
    <location>
        <begin position="466"/>
        <end position="486"/>
    </location>
</feature>
<name>A0A927YLC3_9FIRM</name>
<dbReference type="PRINTS" id="PR01755">
    <property type="entry name" value="SECFTRNLCASE"/>
</dbReference>
<dbReference type="Pfam" id="PF02355">
    <property type="entry name" value="SecD_SecF_C"/>
    <property type="match status" value="2"/>
</dbReference>
<comment type="subcellular location">
    <subcellularLocation>
        <location evidence="1 9">Cell membrane</location>
        <topology evidence="1 9">Multi-pass membrane protein</topology>
    </subcellularLocation>
</comment>
<dbReference type="InterPro" id="IPR048634">
    <property type="entry name" value="SecD_SecF_C"/>
</dbReference>
<keyword evidence="4 9" id="KW-0812">Transmembrane</keyword>
<comment type="similarity">
    <text evidence="10">Belongs to the SecD/SecF family. SecF subfamily.</text>
</comment>
<proteinExistence type="inferred from homology"/>
<evidence type="ECO:0000259" key="11">
    <source>
        <dbReference type="Pfam" id="PF02355"/>
    </source>
</evidence>
<dbReference type="InterPro" id="IPR055344">
    <property type="entry name" value="SecD_SecF_C_bact"/>
</dbReference>
<evidence type="ECO:0000256" key="5">
    <source>
        <dbReference type="ARBA" id="ARBA00022927"/>
    </source>
</evidence>
<evidence type="ECO:0000259" key="13">
    <source>
        <dbReference type="Pfam" id="PF22599"/>
    </source>
</evidence>
<feature type="transmembrane region" description="Helical" evidence="9">
    <location>
        <begin position="12"/>
        <end position="35"/>
    </location>
</feature>
<dbReference type="AlphaFoldDB" id="A0A927YLC3"/>
<dbReference type="NCBIfam" id="TIGR00966">
    <property type="entry name" value="transloc_SecF"/>
    <property type="match status" value="1"/>
</dbReference>
<keyword evidence="5 9" id="KW-0653">Protein transport</keyword>
<dbReference type="InterPro" id="IPR048631">
    <property type="entry name" value="SecD_1st"/>
</dbReference>
<dbReference type="InterPro" id="IPR022645">
    <property type="entry name" value="SecD/SecF_bac"/>
</dbReference>
<reference evidence="14" key="1">
    <citation type="submission" date="2019-04" db="EMBL/GenBank/DDBJ databases">
        <title>Evolution of Biomass-Degrading Anaerobic Consortia Revealed by Metagenomics.</title>
        <authorList>
            <person name="Peng X."/>
        </authorList>
    </citation>
    <scope>NUCLEOTIDE SEQUENCE</scope>
    <source>
        <strain evidence="14">SIG311</strain>
    </source>
</reference>
<dbReference type="Gene3D" id="3.30.1360.200">
    <property type="match status" value="1"/>
</dbReference>
<dbReference type="SUPFAM" id="SSF82866">
    <property type="entry name" value="Multidrug efflux transporter AcrB transmembrane domain"/>
    <property type="match status" value="2"/>
</dbReference>
<dbReference type="Pfam" id="PF07549">
    <property type="entry name" value="Sec_GG"/>
    <property type="match status" value="1"/>
</dbReference>
<evidence type="ECO:0000256" key="8">
    <source>
        <dbReference type="ARBA" id="ARBA00023136"/>
    </source>
</evidence>
<dbReference type="NCBIfam" id="TIGR01129">
    <property type="entry name" value="secD"/>
    <property type="match status" value="1"/>
</dbReference>
<feature type="transmembrane region" description="Helical" evidence="9">
    <location>
        <begin position="620"/>
        <end position="642"/>
    </location>
</feature>
<dbReference type="InterPro" id="IPR054384">
    <property type="entry name" value="SecDF_P1_head"/>
</dbReference>
<evidence type="ECO:0000313" key="14">
    <source>
        <dbReference type="EMBL" id="MBE5919485.1"/>
    </source>
</evidence>
<keyword evidence="3 9" id="KW-1003">Cell membrane</keyword>
<evidence type="ECO:0000256" key="3">
    <source>
        <dbReference type="ARBA" id="ARBA00022475"/>
    </source>
</evidence>
<gene>
    <name evidence="9 14" type="primary">secD</name>
    <name evidence="10" type="synonym">secF</name>
    <name evidence="14" type="ORF">E7272_06525</name>
</gene>
<feature type="transmembrane region" description="Helical" evidence="9">
    <location>
        <begin position="290"/>
        <end position="310"/>
    </location>
</feature>
<evidence type="ECO:0000256" key="2">
    <source>
        <dbReference type="ARBA" id="ARBA00022448"/>
    </source>
</evidence>
<dbReference type="GO" id="GO:0043952">
    <property type="term" value="P:protein transport by the Sec complex"/>
    <property type="evidence" value="ECO:0007669"/>
    <property type="project" value="UniProtKB-UniRule"/>
</dbReference>
<evidence type="ECO:0000259" key="12">
    <source>
        <dbReference type="Pfam" id="PF21760"/>
    </source>
</evidence>
<evidence type="ECO:0000256" key="6">
    <source>
        <dbReference type="ARBA" id="ARBA00022989"/>
    </source>
</evidence>
<dbReference type="NCBIfam" id="TIGR00916">
    <property type="entry name" value="2A0604s01"/>
    <property type="match status" value="2"/>
</dbReference>
<evidence type="ECO:0000256" key="10">
    <source>
        <dbReference type="HAMAP-Rule" id="MF_01464"/>
    </source>
</evidence>
<feature type="transmembrane region" description="Helical" evidence="9">
    <location>
        <begin position="727"/>
        <end position="753"/>
    </location>
</feature>
<keyword evidence="2 9" id="KW-0813">Transport</keyword>
<dbReference type="InterPro" id="IPR022813">
    <property type="entry name" value="SecD/SecF_arch_bac"/>
</dbReference>
<dbReference type="FunFam" id="1.20.1640.10:FF:000004">
    <property type="entry name" value="Protein translocase subunit SecD"/>
    <property type="match status" value="1"/>
</dbReference>
<comment type="function">
    <text evidence="9">Part of the Sec protein translocase complex. Interacts with the SecYEG preprotein conducting channel. SecDF uses the proton motive force (PMF) to complete protein translocation after the ATP-dependent function of SecA.</text>
</comment>
<dbReference type="InterPro" id="IPR005665">
    <property type="entry name" value="SecF_bac"/>
</dbReference>
<dbReference type="GO" id="GO:0065002">
    <property type="term" value="P:intracellular protein transmembrane transport"/>
    <property type="evidence" value="ECO:0007669"/>
    <property type="project" value="UniProtKB-UniRule"/>
</dbReference>
<dbReference type="HAMAP" id="MF_01464_B">
    <property type="entry name" value="SecF_B"/>
    <property type="match status" value="1"/>
</dbReference>
<feature type="transmembrane region" description="Helical" evidence="9">
    <location>
        <begin position="342"/>
        <end position="363"/>
    </location>
</feature>
<feature type="domain" description="SecDF P1 head subdomain" evidence="13">
    <location>
        <begin position="165"/>
        <end position="266"/>
    </location>
</feature>
<feature type="transmembrane region" description="Helical" evidence="9">
    <location>
        <begin position="412"/>
        <end position="436"/>
    </location>
</feature>
<feature type="transmembrane region" description="Helical" evidence="9">
    <location>
        <begin position="317"/>
        <end position="336"/>
    </location>
</feature>
<keyword evidence="8 9" id="KW-0472">Membrane</keyword>
<comment type="subunit">
    <text evidence="10">Forms a complex with SecD. Part of the essential Sec protein translocation apparatus which comprises SecA, SecYEG and auxiliary proteins SecDF. Other proteins may also be involved.</text>
</comment>
<keyword evidence="6 9" id="KW-1133">Transmembrane helix</keyword>
<evidence type="ECO:0000313" key="15">
    <source>
        <dbReference type="Proteomes" id="UP000766246"/>
    </source>
</evidence>
<dbReference type="Gene3D" id="1.20.1640.10">
    <property type="entry name" value="Multidrug efflux transporter AcrB transmembrane domain"/>
    <property type="match status" value="2"/>
</dbReference>
<comment type="caution">
    <text evidence="14">The sequence shown here is derived from an EMBL/GenBank/DDBJ whole genome shotgun (WGS) entry which is preliminary data.</text>
</comment>
<feature type="domain" description="Protein export membrane protein SecD/SecF C-terminal" evidence="11">
    <location>
        <begin position="567"/>
        <end position="754"/>
    </location>
</feature>
<dbReference type="InterPro" id="IPR005791">
    <property type="entry name" value="SecD"/>
</dbReference>
<evidence type="ECO:0000256" key="9">
    <source>
        <dbReference type="HAMAP-Rule" id="MF_01463"/>
    </source>
</evidence>
<dbReference type="GO" id="GO:0015450">
    <property type="term" value="F:protein-transporting ATPase activity"/>
    <property type="evidence" value="ECO:0007669"/>
    <property type="project" value="InterPro"/>
</dbReference>
<dbReference type="Pfam" id="PF21760">
    <property type="entry name" value="SecD_1st"/>
    <property type="match status" value="1"/>
</dbReference>
<feature type="transmembrane region" description="Helical" evidence="9">
    <location>
        <begin position="703"/>
        <end position="721"/>
    </location>
</feature>
<dbReference type="GO" id="GO:0005886">
    <property type="term" value="C:plasma membrane"/>
    <property type="evidence" value="ECO:0007669"/>
    <property type="project" value="UniProtKB-SubCell"/>
</dbReference>
<dbReference type="HAMAP" id="MF_01463_B">
    <property type="entry name" value="SecD_B"/>
    <property type="match status" value="1"/>
</dbReference>
<feature type="domain" description="Protein export membrane protein SecD/SecF C-terminal" evidence="11">
    <location>
        <begin position="269"/>
        <end position="433"/>
    </location>
</feature>
<dbReference type="PANTHER" id="PTHR30081:SF1">
    <property type="entry name" value="PROTEIN TRANSLOCASE SUBUNIT SECD"/>
    <property type="match status" value="1"/>
</dbReference>
<comment type="caution">
    <text evidence="9">Lacks conserved residue(s) required for the propagation of feature annotation.</text>
</comment>
<comment type="similarity">
    <text evidence="9">Belongs to the SecD/SecF family. SecD subfamily.</text>
</comment>
<dbReference type="PANTHER" id="PTHR30081">
    <property type="entry name" value="PROTEIN-EXPORT MEMBRANE PROTEIN SEC"/>
    <property type="match status" value="1"/>
</dbReference>
<dbReference type="InterPro" id="IPR022646">
    <property type="entry name" value="SecD/SecF_CS"/>
</dbReference>
<sequence>MKRLKKGQGIAWLVAFVLILGLLGYYAAIVITGTIKENKNSLKLGLDLDGGVSITYEAVGKTPTDEQMQDTILKLQQRIENDLGEESSTTEANVYRVGDKRITVEIPGVTDANALLEELGTPGTLYFIAQKDSEGNENYSYGTDESGAPGYVLNYDIQTLIDNGSVIATGKNVKSSQAGSQSNQTTNATEYVVQLTFDDEGTKAFADATKAAVASGDTIAIYYDGQFVSVPKVNSAITNGNCVIEGMEDFDAAEKLASYIRIGGLDIELKELESQVVGAQLGSDALRTSLIAAGVGLVIVMVFLIAMYLVPGVVASLALALYTAMLVGILKAFDITLTLPGIAGMILSIGMAVDANVICFARIREEIKAGRPVISAIETGFSKALSAILDGNITTLIAAAVLGILGSGTVKGFAITLALGVILSMFTALVITRILINSFYAIGVRSPKAYGKAKEPTKFDFVSKKAIFITISVVIIAAGFITMGVFKAKDGAGLNYSLEFLGGTSTTVDFDKAYSLSELDAEVVPEIADTLGVSEGSIQTTTVDGSNQAIFKTRTLTLDERSKLNEMLENKFSVKEESITSQSIGSTISGEMRSQSTIAVIVAVLCMLVYIWFRFKDLRFASSAIIALIHDVLVVLALYAFARISVGSAFIACMLTVIGYSVNDTIVVFDRIRENHKAIRTEDAENLAELCNSSLAQTLSRSISTSITTAIMVLMLLILGVSSIREFALPLLAGVIAGTYSSIFIATQLWYILKVKFAGKN</sequence>
<dbReference type="Gene3D" id="3.30.70.3400">
    <property type="match status" value="1"/>
</dbReference>
<organism evidence="14 15">
    <name type="scientific">Pseudobutyrivibrio ruminis</name>
    <dbReference type="NCBI Taxonomy" id="46206"/>
    <lineage>
        <taxon>Bacteria</taxon>
        <taxon>Bacillati</taxon>
        <taxon>Bacillota</taxon>
        <taxon>Clostridia</taxon>
        <taxon>Lachnospirales</taxon>
        <taxon>Lachnospiraceae</taxon>
        <taxon>Pseudobutyrivibrio</taxon>
    </lineage>
</organism>
<evidence type="ECO:0000256" key="7">
    <source>
        <dbReference type="ARBA" id="ARBA00023010"/>
    </source>
</evidence>
<protein>
    <recommendedName>
        <fullName evidence="9 10">Multifunctional fusion protein</fullName>
    </recommendedName>
    <domain>
        <recommendedName>
            <fullName evidence="9">Protein translocase subunit SecD</fullName>
        </recommendedName>
    </domain>
    <domain>
        <recommendedName>
            <fullName evidence="10">Protein-export membrane protein SecF</fullName>
        </recommendedName>
    </domain>
</protein>
<dbReference type="EMBL" id="SVER01000014">
    <property type="protein sequence ID" value="MBE5919485.1"/>
    <property type="molecule type" value="Genomic_DNA"/>
</dbReference>
<evidence type="ECO:0000256" key="4">
    <source>
        <dbReference type="ARBA" id="ARBA00022692"/>
    </source>
</evidence>
<feature type="domain" description="Protein translocase subunit SecDF P1" evidence="12">
    <location>
        <begin position="75"/>
        <end position="130"/>
    </location>
</feature>
<accession>A0A927YLC3</accession>
<feature type="transmembrane region" description="Helical" evidence="9">
    <location>
        <begin position="648"/>
        <end position="669"/>
    </location>
</feature>
<dbReference type="Pfam" id="PF22599">
    <property type="entry name" value="SecDF_P1_head"/>
    <property type="match status" value="1"/>
</dbReference>
<feature type="transmembrane region" description="Helical" evidence="9">
    <location>
        <begin position="596"/>
        <end position="613"/>
    </location>
</feature>
<dbReference type="Proteomes" id="UP000766246">
    <property type="component" value="Unassembled WGS sequence"/>
</dbReference>
<evidence type="ECO:0000256" key="1">
    <source>
        <dbReference type="ARBA" id="ARBA00004651"/>
    </source>
</evidence>
<keyword evidence="7 9" id="KW-0811">Translocation</keyword>
<dbReference type="GO" id="GO:0006605">
    <property type="term" value="P:protein targeting"/>
    <property type="evidence" value="ECO:0007669"/>
    <property type="project" value="UniProtKB-UniRule"/>
</dbReference>